<reference evidence="1 2" key="1">
    <citation type="submission" date="2014-04" db="EMBL/GenBank/DDBJ databases">
        <title>Evolutionary Origins and Diversification of the Mycorrhizal Mutualists.</title>
        <authorList>
            <consortium name="DOE Joint Genome Institute"/>
            <consortium name="Mycorrhizal Genomics Consortium"/>
            <person name="Kohler A."/>
            <person name="Kuo A."/>
            <person name="Nagy L.G."/>
            <person name="Floudas D."/>
            <person name="Copeland A."/>
            <person name="Barry K.W."/>
            <person name="Cichocki N."/>
            <person name="Veneault-Fourrey C."/>
            <person name="LaButti K."/>
            <person name="Lindquist E.A."/>
            <person name="Lipzen A."/>
            <person name="Lundell T."/>
            <person name="Morin E."/>
            <person name="Murat C."/>
            <person name="Riley R."/>
            <person name="Ohm R."/>
            <person name="Sun H."/>
            <person name="Tunlid A."/>
            <person name="Henrissat B."/>
            <person name="Grigoriev I.V."/>
            <person name="Hibbett D.S."/>
            <person name="Martin F."/>
        </authorList>
    </citation>
    <scope>NUCLEOTIDE SEQUENCE [LARGE SCALE GENOMIC DNA]</scope>
    <source>
        <strain evidence="1 2">FD-317 M1</strain>
    </source>
</reference>
<name>A0A0D0BES6_9AGAR</name>
<feature type="non-terminal residue" evidence="1">
    <location>
        <position position="1"/>
    </location>
</feature>
<evidence type="ECO:0000313" key="1">
    <source>
        <dbReference type="EMBL" id="KIK53121.1"/>
    </source>
</evidence>
<keyword evidence="2" id="KW-1185">Reference proteome</keyword>
<dbReference type="HOGENOM" id="CLU_2326319_0_0_1"/>
<sequence length="99" mass="11793">FSEKVWAWWHTLQPPWQSITSNGRPAEVIAYGKSWETLNRPGRNRWLGLLTCLLWWKWDIGNLDQASRQELELEWLSAVKDMRKMFEGLLHHTQSIQCT</sequence>
<protein>
    <submittedName>
        <fullName evidence="1">Uncharacterized protein</fullName>
    </submittedName>
</protein>
<gene>
    <name evidence="1" type="ORF">GYMLUDRAFT_179423</name>
</gene>
<organism evidence="1 2">
    <name type="scientific">Collybiopsis luxurians FD-317 M1</name>
    <dbReference type="NCBI Taxonomy" id="944289"/>
    <lineage>
        <taxon>Eukaryota</taxon>
        <taxon>Fungi</taxon>
        <taxon>Dikarya</taxon>
        <taxon>Basidiomycota</taxon>
        <taxon>Agaricomycotina</taxon>
        <taxon>Agaricomycetes</taxon>
        <taxon>Agaricomycetidae</taxon>
        <taxon>Agaricales</taxon>
        <taxon>Marasmiineae</taxon>
        <taxon>Omphalotaceae</taxon>
        <taxon>Collybiopsis</taxon>
        <taxon>Collybiopsis luxurians</taxon>
    </lineage>
</organism>
<dbReference type="Proteomes" id="UP000053593">
    <property type="component" value="Unassembled WGS sequence"/>
</dbReference>
<dbReference type="OrthoDB" id="3250313at2759"/>
<dbReference type="AlphaFoldDB" id="A0A0D0BES6"/>
<dbReference type="EMBL" id="KN834833">
    <property type="protein sequence ID" value="KIK53121.1"/>
    <property type="molecule type" value="Genomic_DNA"/>
</dbReference>
<accession>A0A0D0BES6</accession>
<evidence type="ECO:0000313" key="2">
    <source>
        <dbReference type="Proteomes" id="UP000053593"/>
    </source>
</evidence>
<proteinExistence type="predicted"/>